<evidence type="ECO:0000313" key="4">
    <source>
        <dbReference type="EMBL" id="ASA22079.1"/>
    </source>
</evidence>
<name>A0A2Z2KIK7_9BACL</name>
<sequence length="1494" mass="158647">MSLLGNLVINILGNNTGLDDAMKQAQKSVDKFGKGMADVGKSMTALVTVPLVAVGAASLKVASDFESAFAGVRKTVDATEAEFSELRQGIRDMAKDMPQSASEIARVGEAAGQLGIKTSAILGFTKTMVDLGIATNMSSDEAASALARLANITQMPQDQFDRLGSSIVALGNNFATTESEITDMALRLAGAGSQVGMSEADILGLAAALSSVGIEAEMGGSAISRVMVRMQVAATSMDKMDALTQATGMSLRELQLLADNNSKDFKALADALGLTQTQMGNIVDGGVDLQNFGKIAGMTSEQFGKAFKDDAVGALGAFINGLGGAESAGTSAINMLEEMGISEIRLRDSLLRAGNASELFAGAVDLSNQAWEENSALTKEAEERYKTFESQMQILKNKLADIAITLGDVLMPIVLQAVDSIEPFIDKITELAEKFSTLSPASQQMIVTVAAIAAAVGPLLVILGQVVSSISGLIPLFSALTGPVGLIIVGVAALVAGLVYLYKTSDTVRDTMNSAWESIKSVALSAWGAISAFVMGQIDKIKKFWDTNGTQILQAVTNAFNGIKKVIEFIMPAIKFIIDMAWTAIKNVISGALDMIMGLIKIFTGLFTGDWSKMWEGIKQLLGGAIDFVMGLMTLNFLGGLKTLFTNLLKSGVSIMKNMGTGIVNAFKSLQGSATSLISKMVSGVVNFFKNMFTEGIGIFTRLRTLGASIWQSLSQSVVTVAKGIWTGVKNNFQSMLTSIKNIFSTIQGVIEGIWGKVMAFFKGIDLKKIGKNIMEGLVNGIGSMASAAVEKAKDVAESIGNTIKNFFGIHSPSRLTTGYGENIGQGLVVGINNSKSKAKAAIEQLTGEAGAAAEKSAGKAAEKTRKATEKVQKAAASAAEKAQREAASAAKKAATAANKAFNDALGTAQYKYKMGAVDEVGYIASLEKVKQAYARTGEQVQKINLAIKKANDQVAKDAAAAAKKQFEDSKTFIEARKQANEISQQQELGAWEKLQTKYKVGTTERIAIDKQVNKIRAELAKEAAAQAKALYDEQVKSIETLSTAAVNALKARYTAEEKIATDALQKRIDQHKVASEAIIAGYDAEYQAMVKTLDAQTQAQLLGLQGQIDSIEGLTKAEDIAAEEAAYQKKLADKQKELTDADTAEAREKIQAELDDMLAERQRKYLLEQRQTQIDTLKTEMNNIKSQSEQKAEVLRLDYENKKSIEEKSAQATADSLTTQMESTKTHYASLNTEEALQAEARRLMLDGNNKELIDLLAEYNPKWQDAGQSFGESLLSGLNSTKNSIKSAVDDILSMVGKTAKAATTTPNMSNEIAYLNSLLASGTAAQKKWAEAQAKSYGLNIVNGVIQGMKSGTSAITNAAAATAQAATNGIKDTLKIKSPSRVMIALGEFIGKGLALGMERQMSAVEGAAQDMADAAAIDLSSPSLSAIDSRIQPLENDSRTSTGSAAGLLGDGELVLHNNIYLDGKQIETNVSRRQMSSVTRAARGLGLT</sequence>
<keyword evidence="1" id="KW-1188">Viral release from host cell</keyword>
<dbReference type="PANTHER" id="PTHR37813:SF1">
    <property type="entry name" value="FELS-2 PROPHAGE PROTEIN"/>
    <property type="match status" value="1"/>
</dbReference>
<dbReference type="OrthoDB" id="28713at2"/>
<evidence type="ECO:0000259" key="3">
    <source>
        <dbReference type="Pfam" id="PF10145"/>
    </source>
</evidence>
<dbReference type="Proteomes" id="UP000249890">
    <property type="component" value="Chromosome"/>
</dbReference>
<feature type="transmembrane region" description="Helical" evidence="2">
    <location>
        <begin position="445"/>
        <end position="464"/>
    </location>
</feature>
<evidence type="ECO:0000256" key="2">
    <source>
        <dbReference type="SAM" id="Phobius"/>
    </source>
</evidence>
<accession>A0A2Z2KIK7</accession>
<dbReference type="KEGG" id="pdh:B9T62_15625"/>
<feature type="domain" description="Phage tail tape measure protein" evidence="3">
    <location>
        <begin position="88"/>
        <end position="282"/>
    </location>
</feature>
<organism evidence="4 5">
    <name type="scientific">Paenibacillus donghaensis</name>
    <dbReference type="NCBI Taxonomy" id="414771"/>
    <lineage>
        <taxon>Bacteria</taxon>
        <taxon>Bacillati</taxon>
        <taxon>Bacillota</taxon>
        <taxon>Bacilli</taxon>
        <taxon>Bacillales</taxon>
        <taxon>Paenibacillaceae</taxon>
        <taxon>Paenibacillus</taxon>
    </lineage>
</organism>
<reference evidence="4 5" key="1">
    <citation type="submission" date="2017-06" db="EMBL/GenBank/DDBJ databases">
        <title>Complete genome sequence of Paenibacillus donghaensis KCTC 13049T isolated from East Sea sediment, South Korea.</title>
        <authorList>
            <person name="Jung B.K."/>
            <person name="Hong S.-J."/>
            <person name="Shin J.-H."/>
        </authorList>
    </citation>
    <scope>NUCLEOTIDE SEQUENCE [LARGE SCALE GENOMIC DNA]</scope>
    <source>
        <strain evidence="4 5">KCTC 13049</strain>
    </source>
</reference>
<gene>
    <name evidence="4" type="ORF">B9T62_15625</name>
</gene>
<dbReference type="Pfam" id="PF10145">
    <property type="entry name" value="PhageMin_Tail"/>
    <property type="match status" value="1"/>
</dbReference>
<evidence type="ECO:0000256" key="1">
    <source>
        <dbReference type="ARBA" id="ARBA00022612"/>
    </source>
</evidence>
<dbReference type="PANTHER" id="PTHR37813">
    <property type="entry name" value="FELS-2 PROPHAGE PROTEIN"/>
    <property type="match status" value="1"/>
</dbReference>
<proteinExistence type="predicted"/>
<keyword evidence="5" id="KW-1185">Reference proteome</keyword>
<protein>
    <recommendedName>
        <fullName evidence="3">Phage tail tape measure protein domain-containing protein</fullName>
    </recommendedName>
</protein>
<dbReference type="NCBIfam" id="TIGR01760">
    <property type="entry name" value="tape_meas_TP901"/>
    <property type="match status" value="2"/>
</dbReference>
<evidence type="ECO:0000313" key="5">
    <source>
        <dbReference type="Proteomes" id="UP000249890"/>
    </source>
</evidence>
<dbReference type="InterPro" id="IPR010090">
    <property type="entry name" value="Phage_tape_meas"/>
</dbReference>
<feature type="transmembrane region" description="Helical" evidence="2">
    <location>
        <begin position="476"/>
        <end position="502"/>
    </location>
</feature>
<dbReference type="EMBL" id="CP021780">
    <property type="protein sequence ID" value="ASA22079.1"/>
    <property type="molecule type" value="Genomic_DNA"/>
</dbReference>
<keyword evidence="2" id="KW-0472">Membrane</keyword>
<keyword evidence="2" id="KW-0812">Transmembrane</keyword>
<dbReference type="RefSeq" id="WP_087916083.1">
    <property type="nucleotide sequence ID" value="NZ_CP021780.1"/>
</dbReference>
<keyword evidence="2" id="KW-1133">Transmembrane helix</keyword>